<dbReference type="Proteomes" id="UP000789833">
    <property type="component" value="Unassembled WGS sequence"/>
</dbReference>
<gene>
    <name evidence="1" type="ORF">BACCIP111883_01261</name>
</gene>
<dbReference type="EMBL" id="CAKJTJ010000005">
    <property type="protein sequence ID" value="CAG9620492.1"/>
    <property type="molecule type" value="Genomic_DNA"/>
</dbReference>
<reference evidence="1 2" key="1">
    <citation type="submission" date="2021-10" db="EMBL/GenBank/DDBJ databases">
        <authorList>
            <person name="Criscuolo A."/>
        </authorList>
    </citation>
    <scope>NUCLEOTIDE SEQUENCE [LARGE SCALE GENOMIC DNA]</scope>
    <source>
        <strain evidence="2">CIP 111883</strain>
    </source>
</reference>
<name>A0ABM8YKM0_9BACI</name>
<comment type="caution">
    <text evidence="1">The sequence shown here is derived from an EMBL/GenBank/DDBJ whole genome shotgun (WGS) entry which is preliminary data.</text>
</comment>
<sequence>MNYLDKETSIEIFEEIMFLTEEVIEMHEIFNSSYTKNSTAICYRVKEQLKELKDEISMKLRLLTQGEMKGFPKDVVLPALCTANYLLAKIGMNRINHNSYLSVNRELVIVHYYIKKHYKFLLES</sequence>
<keyword evidence="2" id="KW-1185">Reference proteome</keyword>
<evidence type="ECO:0000313" key="1">
    <source>
        <dbReference type="EMBL" id="CAG9620492.1"/>
    </source>
</evidence>
<organism evidence="1 2">
    <name type="scientific">Sutcliffiella rhizosphaerae</name>
    <dbReference type="NCBI Taxonomy" id="2880967"/>
    <lineage>
        <taxon>Bacteria</taxon>
        <taxon>Bacillati</taxon>
        <taxon>Bacillota</taxon>
        <taxon>Bacilli</taxon>
        <taxon>Bacillales</taxon>
        <taxon>Bacillaceae</taxon>
        <taxon>Sutcliffiella</taxon>
    </lineage>
</organism>
<accession>A0ABM8YKM0</accession>
<dbReference type="RefSeq" id="WP_230500418.1">
    <property type="nucleotide sequence ID" value="NZ_CAKJTJ010000005.1"/>
</dbReference>
<protein>
    <submittedName>
        <fullName evidence="1">Uncharacterized protein</fullName>
    </submittedName>
</protein>
<evidence type="ECO:0000313" key="2">
    <source>
        <dbReference type="Proteomes" id="UP000789833"/>
    </source>
</evidence>
<proteinExistence type="predicted"/>